<sequence>MMFAPFVLLIQVICVFGRVPRLTDRNAGLRSGVNRNGLNATTKLLQKATSNMQKCLSLWRCNKKIKYFSIEGRDNNNWKGRIVSKLTSSPPSDFPAYSVVLLNDFVELSHIKCKPSRPNNKSFTINRYNPILIENFVVHFDIYQLSKRRFVINNSHAESYGSISFPINKRYPNSTYIFNLLSEFIDNYC</sequence>
<reference evidence="2" key="1">
    <citation type="submission" date="2019-11" db="UniProtKB">
        <authorList>
            <consortium name="WormBaseParasite"/>
        </authorList>
    </citation>
    <scope>IDENTIFICATION</scope>
</reference>
<dbReference type="AlphaFoldDB" id="A0A5K3EZY0"/>
<feature type="chain" id="PRO_5024372489" evidence="1">
    <location>
        <begin position="18"/>
        <end position="189"/>
    </location>
</feature>
<dbReference type="WBParaSite" id="MCU_003884-RA">
    <property type="protein sequence ID" value="MCU_003884-RA"/>
    <property type="gene ID" value="MCU_003884"/>
</dbReference>
<evidence type="ECO:0000313" key="2">
    <source>
        <dbReference type="WBParaSite" id="MCU_003884-RA"/>
    </source>
</evidence>
<proteinExistence type="predicted"/>
<protein>
    <submittedName>
        <fullName evidence="2">Uncharacterized protein</fullName>
    </submittedName>
</protein>
<feature type="signal peptide" evidence="1">
    <location>
        <begin position="1"/>
        <end position="17"/>
    </location>
</feature>
<name>A0A5K3EZY0_MESCO</name>
<organism evidence="2">
    <name type="scientific">Mesocestoides corti</name>
    <name type="common">Flatworm</name>
    <dbReference type="NCBI Taxonomy" id="53468"/>
    <lineage>
        <taxon>Eukaryota</taxon>
        <taxon>Metazoa</taxon>
        <taxon>Spiralia</taxon>
        <taxon>Lophotrochozoa</taxon>
        <taxon>Platyhelminthes</taxon>
        <taxon>Cestoda</taxon>
        <taxon>Eucestoda</taxon>
        <taxon>Cyclophyllidea</taxon>
        <taxon>Mesocestoididae</taxon>
        <taxon>Mesocestoides</taxon>
    </lineage>
</organism>
<accession>A0A5K3EZY0</accession>
<keyword evidence="1" id="KW-0732">Signal</keyword>
<evidence type="ECO:0000256" key="1">
    <source>
        <dbReference type="SAM" id="SignalP"/>
    </source>
</evidence>